<dbReference type="Gene3D" id="3.30.200.20">
    <property type="entry name" value="Phosphorylase Kinase, domain 1"/>
    <property type="match status" value="1"/>
</dbReference>
<keyword evidence="6 12" id="KW-0547">Nucleotide-binding</keyword>
<organism evidence="15 16">
    <name type="scientific">Strigamia maritima</name>
    <name type="common">European centipede</name>
    <name type="synonym">Geophilus maritimus</name>
    <dbReference type="NCBI Taxonomy" id="126957"/>
    <lineage>
        <taxon>Eukaryota</taxon>
        <taxon>Metazoa</taxon>
        <taxon>Ecdysozoa</taxon>
        <taxon>Arthropoda</taxon>
        <taxon>Myriapoda</taxon>
        <taxon>Chilopoda</taxon>
        <taxon>Pleurostigmophora</taxon>
        <taxon>Geophilomorpha</taxon>
        <taxon>Linotaeniidae</taxon>
        <taxon>Strigamia</taxon>
    </lineage>
</organism>
<dbReference type="CDD" id="cd14093">
    <property type="entry name" value="STKc_PhKG"/>
    <property type="match status" value="1"/>
</dbReference>
<dbReference type="PRINTS" id="PR01049">
    <property type="entry name" value="PHOSPHBKNASE"/>
</dbReference>
<keyword evidence="3" id="KW-0723">Serine/threonine-protein kinase</keyword>
<dbReference type="GO" id="GO:0004689">
    <property type="term" value="F:phosphorylase kinase activity"/>
    <property type="evidence" value="ECO:0007669"/>
    <property type="project" value="UniProtKB-EC"/>
</dbReference>
<dbReference type="SUPFAM" id="SSF56112">
    <property type="entry name" value="Protein kinase-like (PK-like)"/>
    <property type="match status" value="1"/>
</dbReference>
<feature type="binding site" evidence="12">
    <location>
        <position position="1183"/>
    </location>
    <ligand>
        <name>ATP</name>
        <dbReference type="ChEBI" id="CHEBI:30616"/>
    </ligand>
</feature>
<reference evidence="16" key="1">
    <citation type="submission" date="2011-05" db="EMBL/GenBank/DDBJ databases">
        <authorList>
            <person name="Richards S.R."/>
            <person name="Qu J."/>
            <person name="Jiang H."/>
            <person name="Jhangiani S.N."/>
            <person name="Agravi P."/>
            <person name="Goodspeed R."/>
            <person name="Gross S."/>
            <person name="Mandapat C."/>
            <person name="Jackson L."/>
            <person name="Mathew T."/>
            <person name="Pu L."/>
            <person name="Thornton R."/>
            <person name="Saada N."/>
            <person name="Wilczek-Boney K.B."/>
            <person name="Lee S."/>
            <person name="Kovar C."/>
            <person name="Wu Y."/>
            <person name="Scherer S.E."/>
            <person name="Worley K.C."/>
            <person name="Muzny D.M."/>
            <person name="Gibbs R."/>
        </authorList>
    </citation>
    <scope>NUCLEOTIDE SEQUENCE</scope>
    <source>
        <strain evidence="16">Brora</strain>
    </source>
</reference>
<dbReference type="Gene3D" id="1.10.472.80">
    <property type="entry name" value="Ypt/Rab-GAP domain of gyp1p, domain 3"/>
    <property type="match status" value="1"/>
</dbReference>
<keyword evidence="9" id="KW-0112">Calmodulin-binding</keyword>
<dbReference type="EnsemblMetazoa" id="SMAR002646-RA">
    <property type="protein sequence ID" value="SMAR002646-PA"/>
    <property type="gene ID" value="SMAR002646"/>
</dbReference>
<dbReference type="EC" id="2.7.11.19" evidence="2"/>
<evidence type="ECO:0000256" key="3">
    <source>
        <dbReference type="ARBA" id="ARBA00022527"/>
    </source>
</evidence>
<feature type="transmembrane region" description="Helical" evidence="13">
    <location>
        <begin position="431"/>
        <end position="454"/>
    </location>
</feature>
<evidence type="ECO:0000256" key="10">
    <source>
        <dbReference type="ARBA" id="ARBA00023277"/>
    </source>
</evidence>
<keyword evidence="8 12" id="KW-0067">ATP-binding</keyword>
<dbReference type="InterPro" id="IPR008271">
    <property type="entry name" value="Ser/Thr_kinase_AS"/>
</dbReference>
<protein>
    <recommendedName>
        <fullName evidence="2">phosphorylase kinase</fullName>
        <ecNumber evidence="2">2.7.11.19</ecNumber>
    </recommendedName>
</protein>
<dbReference type="PROSITE" id="PS00108">
    <property type="entry name" value="PROTEIN_KINASE_ST"/>
    <property type="match status" value="1"/>
</dbReference>
<dbReference type="GO" id="GO:0005524">
    <property type="term" value="F:ATP binding"/>
    <property type="evidence" value="ECO:0007669"/>
    <property type="project" value="UniProtKB-UniRule"/>
</dbReference>
<dbReference type="FunFam" id="1.10.510.10:FF:000571">
    <property type="entry name" value="Maternal embryonic leucine zipper kinase"/>
    <property type="match status" value="1"/>
</dbReference>
<comment type="catalytic activity">
    <reaction evidence="1">
        <text>2 ATP + phosphorylase b = 2 ADP + phosphorylase a.</text>
        <dbReference type="EC" id="2.7.11.19"/>
    </reaction>
</comment>
<keyword evidence="10" id="KW-0119">Carbohydrate metabolism</keyword>
<evidence type="ECO:0000256" key="8">
    <source>
        <dbReference type="ARBA" id="ARBA00022840"/>
    </source>
</evidence>
<name>T1INR2_STRMM</name>
<keyword evidence="7" id="KW-0418">Kinase</keyword>
<evidence type="ECO:0000256" key="13">
    <source>
        <dbReference type="SAM" id="Phobius"/>
    </source>
</evidence>
<evidence type="ECO:0000256" key="4">
    <source>
        <dbReference type="ARBA" id="ARBA00022600"/>
    </source>
</evidence>
<comment type="subunit">
    <text evidence="11">Hexadecamer of 4 heterotetramers, each composed of alpha, beta, gamma, and delta subunits. Alpha (PHKA1 or PHKA2) and beta (PHKB) are regulatory subunits, gamma (PHKG1 or PHKG2) is the catalytic subunit, and delta is calmodulin.</text>
</comment>
<evidence type="ECO:0000313" key="15">
    <source>
        <dbReference type="EnsemblMetazoa" id="SMAR002646-PA"/>
    </source>
</evidence>
<evidence type="ECO:0000259" key="14">
    <source>
        <dbReference type="PROSITE" id="PS50011"/>
    </source>
</evidence>
<dbReference type="InterPro" id="IPR011009">
    <property type="entry name" value="Kinase-like_dom_sf"/>
</dbReference>
<dbReference type="Proteomes" id="UP000014500">
    <property type="component" value="Unassembled WGS sequence"/>
</dbReference>
<dbReference type="eggNOG" id="KOG0599">
    <property type="taxonomic scope" value="Eukaryota"/>
</dbReference>
<keyword evidence="5" id="KW-0808">Transferase</keyword>
<evidence type="ECO:0000256" key="7">
    <source>
        <dbReference type="ARBA" id="ARBA00022777"/>
    </source>
</evidence>
<feature type="domain" description="Protein kinase" evidence="14">
    <location>
        <begin position="1154"/>
        <end position="1420"/>
    </location>
</feature>
<accession>T1INR2</accession>
<keyword evidence="13" id="KW-1133">Transmembrane helix</keyword>
<evidence type="ECO:0000256" key="2">
    <source>
        <dbReference type="ARBA" id="ARBA00012432"/>
    </source>
</evidence>
<dbReference type="PROSITE" id="PS00107">
    <property type="entry name" value="PROTEIN_KINASE_ATP"/>
    <property type="match status" value="1"/>
</dbReference>
<dbReference type="GO" id="GO:0005977">
    <property type="term" value="P:glycogen metabolic process"/>
    <property type="evidence" value="ECO:0007669"/>
    <property type="project" value="UniProtKB-KW"/>
</dbReference>
<evidence type="ECO:0000313" key="16">
    <source>
        <dbReference type="Proteomes" id="UP000014500"/>
    </source>
</evidence>
<dbReference type="InterPro" id="IPR017441">
    <property type="entry name" value="Protein_kinase_ATP_BS"/>
</dbReference>
<proteinExistence type="predicted"/>
<evidence type="ECO:0000256" key="11">
    <source>
        <dbReference type="ARBA" id="ARBA00025890"/>
    </source>
</evidence>
<dbReference type="PANTHER" id="PTHR24347">
    <property type="entry name" value="SERINE/THREONINE-PROTEIN KINASE"/>
    <property type="match status" value="1"/>
</dbReference>
<dbReference type="GO" id="GO:0005516">
    <property type="term" value="F:calmodulin binding"/>
    <property type="evidence" value="ECO:0007669"/>
    <property type="project" value="UniProtKB-KW"/>
</dbReference>
<evidence type="ECO:0000256" key="1">
    <source>
        <dbReference type="ARBA" id="ARBA00001674"/>
    </source>
</evidence>
<dbReference type="HOGENOM" id="CLU_246650_0_0_1"/>
<dbReference type="STRING" id="126957.T1INR2"/>
<dbReference type="Pfam" id="PF00069">
    <property type="entry name" value="Pkinase"/>
    <property type="match status" value="1"/>
</dbReference>
<dbReference type="PhylomeDB" id="T1INR2"/>
<dbReference type="SMART" id="SM00220">
    <property type="entry name" value="S_TKc"/>
    <property type="match status" value="1"/>
</dbReference>
<dbReference type="EMBL" id="JH431198">
    <property type="status" value="NOT_ANNOTATED_CDS"/>
    <property type="molecule type" value="Genomic_DNA"/>
</dbReference>
<evidence type="ECO:0000256" key="9">
    <source>
        <dbReference type="ARBA" id="ARBA00022860"/>
    </source>
</evidence>
<dbReference type="PROSITE" id="PS50011">
    <property type="entry name" value="PROTEIN_KINASE_DOM"/>
    <property type="match status" value="1"/>
</dbReference>
<keyword evidence="13" id="KW-0472">Membrane</keyword>
<dbReference type="GO" id="GO:0005964">
    <property type="term" value="C:phosphorylase kinase complex"/>
    <property type="evidence" value="ECO:0007669"/>
    <property type="project" value="InterPro"/>
</dbReference>
<keyword evidence="4" id="KW-0321">Glycogen metabolism</keyword>
<dbReference type="Gene3D" id="1.10.510.10">
    <property type="entry name" value="Transferase(Phosphotransferase) domain 1"/>
    <property type="match status" value="1"/>
</dbReference>
<sequence>MDLHRNSFYAVEWLDSCYRLLAVPNPVLEKVLNKVNEKLSVVVKGQMDKPGKKQILFSLLGSHFIRQYFSNERYEEKYLLPPHMDADTRLELTEEVKFWLMEQLKKIENELGFNKNVENGTQDADVTLFITQIQTIYKTHLDARIEELKKLCKEKNQHKTRVDFDIESPLHALGEGLLAIGLKDPFKMAQILKTWQQRFYPLPGRLRMYVWDEFMFSKHGRLENVATTEVVSDYRIRFSRTVNMNVSNLKLEDSKHSTLFKQINDAVAEVYDQSHSLRDLNSESHVTLSCNILNTVHVANGTFNPLYIYWVCPLQLVFVSDMSEEDELMNMAMHLDLLARHCPLAQSEIFSLAKQVMQSLKSYDPFLHEHLYDVAAKKIKINAKDFPVECLHQDKTEANKIASEMALFAGKDLPSNRLTLFENPEIFIRKWLITVFVSALTPFVCLFVWDYIFLGKWQRRRFHDFCIVLLGMLKNWFYRAKDYRGLKQVFFEEPSRLYTNDIRRAWLHWQDGGNFEMIPELNSNIKLAITPISDGGDSVMAVTPKINRHRKLSAGESDLEDELTIPDVYLRTRRQSSFFPEGVAAWIPFNSDTLKSLPVSEGIAEAFDLYIDSIRFMPDCSSLVKITGKIYNVDFGKNEDDKFPDYAILTLTDLHTSYRNPEFRYRITINEGNDLMNPESVVLFQIYTLDRLSKFMVQLGSVIFPLFDTAHKKPLLKYGGHQLRLRLGAPKNSKLFYDWAEKSEPIPAASLLIRVLPQSEDYLDAPEYDNGYYLSESTRPTISEWNLYRHYLLADDLLMTVKQLALKLLRDERHIGRVTDDELEDWIRLKFEIKTGQVVKNVDLSRFVYYGIRSGVRVQIKHVYCLPEFQDNNYIQVLVRLLPGNNTRKIKPTHEGWGSDEKFTTKFINSKSYMRSPSWDDQASLLHPFLDNNSTLLVELFGLEVVYERDPTGIGYGNISSKSGSHLKINLDFPLAWTVVRLFNKGFINCGLHIYPLFKGKITDEIITKLQHLSLEKVLKDSTDNGKIKLHDGSVIEFALWDGNFIDSEHAPLPKNREILELCGIKAQDESSYTLPQTAHKVSWLVSSVMPTTQLTAVKKREIYNREKDLFLELVLKKYLNLMISISIEIMAKDEITDDGMPAKDVARDFYARYEPKEILGRGVSSTVRRCIEKETGKEYAAKIIDISGDVDDPDGTYVREATKREIQVLRLVSGHPHIVELHDVFESNTFIFLIFELCKHGELFDYLTSVVTLSEKKTRFMMRQLFEAVKFIHDKNIVHRDLKPENILLDDNMNIKLTDFGFARVLGADEKLYDLCGTPGYLAPELLKSSMNEDTQGYGKEVDLWACGVIMYTVLVGCPPFWHRKQMIMLRQIMEGKYSFDNPEWEDITQTPKDLISGLLVIEPMKRLTIRQAIAHDFFQVITPLDAVKRFLATHYVNPVIVPSQEPFNARRKFRVAIICVRAIIRLKRLRFTPEPLAVVFSRQDPYKVKALRKVIDGSAFLVYGHWVKKGETQNRAALFENHPKTEYSRATEISVSLLEAKIL</sequence>
<evidence type="ECO:0000256" key="6">
    <source>
        <dbReference type="ARBA" id="ARBA00022741"/>
    </source>
</evidence>
<reference evidence="15" key="2">
    <citation type="submission" date="2015-02" db="UniProtKB">
        <authorList>
            <consortium name="EnsemblMetazoa"/>
        </authorList>
    </citation>
    <scope>IDENTIFICATION</scope>
</reference>
<evidence type="ECO:0000256" key="12">
    <source>
        <dbReference type="PROSITE-ProRule" id="PRU10141"/>
    </source>
</evidence>
<dbReference type="InterPro" id="IPR002291">
    <property type="entry name" value="Phosph_kin_gamma"/>
</dbReference>
<keyword evidence="16" id="KW-1185">Reference proteome</keyword>
<dbReference type="InterPro" id="IPR000719">
    <property type="entry name" value="Prot_kinase_dom"/>
</dbReference>
<keyword evidence="13" id="KW-0812">Transmembrane</keyword>
<evidence type="ECO:0000256" key="5">
    <source>
        <dbReference type="ARBA" id="ARBA00022679"/>
    </source>
</evidence>
<dbReference type="FunFam" id="3.30.200.20:FF:000138">
    <property type="entry name" value="Phosphorylase b kinase gamma catalytic chain, liver/testis"/>
    <property type="match status" value="1"/>
</dbReference>